<comment type="caution">
    <text evidence="1">The sequence shown here is derived from an EMBL/GenBank/DDBJ whole genome shotgun (WGS) entry which is preliminary data.</text>
</comment>
<dbReference type="PROSITE" id="PS51257">
    <property type="entry name" value="PROKAR_LIPOPROTEIN"/>
    <property type="match status" value="1"/>
</dbReference>
<reference evidence="1" key="1">
    <citation type="journal article" date="2014" name="Front. Microbiol.">
        <title>High frequency of phylogenetically diverse reductive dehalogenase-homologous genes in deep subseafloor sedimentary metagenomes.</title>
        <authorList>
            <person name="Kawai M."/>
            <person name="Futagami T."/>
            <person name="Toyoda A."/>
            <person name="Takaki Y."/>
            <person name="Nishi S."/>
            <person name="Hori S."/>
            <person name="Arai W."/>
            <person name="Tsubouchi T."/>
            <person name="Morono Y."/>
            <person name="Uchiyama I."/>
            <person name="Ito T."/>
            <person name="Fujiyama A."/>
            <person name="Inagaki F."/>
            <person name="Takami H."/>
        </authorList>
    </citation>
    <scope>NUCLEOTIDE SEQUENCE</scope>
    <source>
        <strain evidence="1">Expedition CK06-06</strain>
    </source>
</reference>
<sequence length="119" mass="13282">MVRIWYNSQFDYDSPWTPISAGSAHPFSFALGACAGDPVVDLQFYDSDDPRYGVNNLYYGGNALHVLDQLEFGAFWQDLTGSSIDVHRGANDLSADQARVRIWTTPGRCIYLPAVMRNS</sequence>
<protein>
    <submittedName>
        <fullName evidence="1">Uncharacterized protein</fullName>
    </submittedName>
</protein>
<gene>
    <name evidence="1" type="ORF">S06H3_43878</name>
</gene>
<accession>X1NY29</accession>
<proteinExistence type="predicted"/>
<dbReference type="EMBL" id="BARV01027247">
    <property type="protein sequence ID" value="GAI35126.1"/>
    <property type="molecule type" value="Genomic_DNA"/>
</dbReference>
<evidence type="ECO:0000313" key="1">
    <source>
        <dbReference type="EMBL" id="GAI35126.1"/>
    </source>
</evidence>
<name>X1NY29_9ZZZZ</name>
<organism evidence="1">
    <name type="scientific">marine sediment metagenome</name>
    <dbReference type="NCBI Taxonomy" id="412755"/>
    <lineage>
        <taxon>unclassified sequences</taxon>
        <taxon>metagenomes</taxon>
        <taxon>ecological metagenomes</taxon>
    </lineage>
</organism>
<dbReference type="AlphaFoldDB" id="X1NY29"/>